<dbReference type="OrthoDB" id="676979at2759"/>
<keyword evidence="12 28" id="KW-0732">Signal</keyword>
<dbReference type="GO" id="GO:0004674">
    <property type="term" value="F:protein serine/threonine kinase activity"/>
    <property type="evidence" value="ECO:0007669"/>
    <property type="project" value="UniProtKB-KW"/>
</dbReference>
<dbReference type="InterPro" id="IPR011009">
    <property type="entry name" value="Kinase-like_dom_sf"/>
</dbReference>
<proteinExistence type="inferred from homology"/>
<dbReference type="PRINTS" id="PR00019">
    <property type="entry name" value="LEURICHRPT"/>
</dbReference>
<evidence type="ECO:0000256" key="19">
    <source>
        <dbReference type="ARBA" id="ARBA00023136"/>
    </source>
</evidence>
<keyword evidence="14 26" id="KW-0547">Nucleotide-binding</keyword>
<keyword evidence="10 30" id="KW-0808">Transferase</keyword>
<protein>
    <recommendedName>
        <fullName evidence="4">non-specific serine/threonine protein kinase</fullName>
        <ecNumber evidence="4">2.7.11.1</ecNumber>
    </recommendedName>
</protein>
<dbReference type="Gene3D" id="1.10.510.10">
    <property type="entry name" value="Transferase(Phosphotransferase) domain 1"/>
    <property type="match status" value="1"/>
</dbReference>
<evidence type="ECO:0000256" key="7">
    <source>
        <dbReference type="ARBA" id="ARBA00022527"/>
    </source>
</evidence>
<feature type="transmembrane region" description="Helical" evidence="27">
    <location>
        <begin position="385"/>
        <end position="406"/>
    </location>
</feature>
<dbReference type="GO" id="GO:0005524">
    <property type="term" value="F:ATP binding"/>
    <property type="evidence" value="ECO:0007669"/>
    <property type="project" value="UniProtKB-UniRule"/>
</dbReference>
<evidence type="ECO:0000256" key="14">
    <source>
        <dbReference type="ARBA" id="ARBA00022741"/>
    </source>
</evidence>
<dbReference type="Gene3D" id="3.80.10.10">
    <property type="entry name" value="Ribonuclease Inhibitor"/>
    <property type="match status" value="3"/>
</dbReference>
<dbReference type="SMART" id="SM00369">
    <property type="entry name" value="LRR_TYP"/>
    <property type="match status" value="5"/>
</dbReference>
<evidence type="ECO:0000256" key="18">
    <source>
        <dbReference type="ARBA" id="ARBA00022989"/>
    </source>
</evidence>
<comment type="similarity">
    <text evidence="23">Belongs to the polygalacturonase-inhibiting protein family.</text>
</comment>
<feature type="chain" id="PRO_5017479198" description="non-specific serine/threonine protein kinase" evidence="28">
    <location>
        <begin position="18"/>
        <end position="750"/>
    </location>
</feature>
<dbReference type="PROSITE" id="PS51450">
    <property type="entry name" value="LRR"/>
    <property type="match status" value="3"/>
</dbReference>
<dbReference type="InterPro" id="IPR017441">
    <property type="entry name" value="Protein_kinase_ATP_BS"/>
</dbReference>
<keyword evidence="8" id="KW-0597">Phosphoprotein</keyword>
<keyword evidence="18 27" id="KW-1133">Transmembrane helix</keyword>
<dbReference type="InterPro" id="IPR001611">
    <property type="entry name" value="Leu-rich_rpt"/>
</dbReference>
<dbReference type="Pfam" id="PF24141">
    <property type="entry name" value="LRR_ComC"/>
    <property type="match status" value="1"/>
</dbReference>
<feature type="domain" description="Protein kinase" evidence="29">
    <location>
        <begin position="450"/>
        <end position="718"/>
    </location>
</feature>
<evidence type="ECO:0000313" key="30">
    <source>
        <dbReference type="EMBL" id="RHN44096.1"/>
    </source>
</evidence>
<dbReference type="AlphaFoldDB" id="A0A396GSI3"/>
<dbReference type="InterPro" id="IPR000719">
    <property type="entry name" value="Prot_kinase_dom"/>
</dbReference>
<evidence type="ECO:0000256" key="6">
    <source>
        <dbReference type="ARBA" id="ARBA00022525"/>
    </source>
</evidence>
<comment type="catalytic activity">
    <reaction evidence="25">
        <text>L-seryl-[protein] + ATP = O-phospho-L-seryl-[protein] + ADP + H(+)</text>
        <dbReference type="Rhea" id="RHEA:17989"/>
        <dbReference type="Rhea" id="RHEA-COMP:9863"/>
        <dbReference type="Rhea" id="RHEA-COMP:11604"/>
        <dbReference type="ChEBI" id="CHEBI:15378"/>
        <dbReference type="ChEBI" id="CHEBI:29999"/>
        <dbReference type="ChEBI" id="CHEBI:30616"/>
        <dbReference type="ChEBI" id="CHEBI:83421"/>
        <dbReference type="ChEBI" id="CHEBI:456216"/>
        <dbReference type="EC" id="2.7.11.1"/>
    </reaction>
</comment>
<dbReference type="SMART" id="SM00365">
    <property type="entry name" value="LRR_SD22"/>
    <property type="match status" value="5"/>
</dbReference>
<evidence type="ECO:0000256" key="28">
    <source>
        <dbReference type="SAM" id="SignalP"/>
    </source>
</evidence>
<evidence type="ECO:0000256" key="21">
    <source>
        <dbReference type="ARBA" id="ARBA00023170"/>
    </source>
</evidence>
<evidence type="ECO:0000256" key="3">
    <source>
        <dbReference type="ARBA" id="ARBA00004479"/>
    </source>
</evidence>
<dbReference type="Gramene" id="rna38155">
    <property type="protein sequence ID" value="RHN44096.1"/>
    <property type="gene ID" value="gene38155"/>
</dbReference>
<evidence type="ECO:0000256" key="20">
    <source>
        <dbReference type="ARBA" id="ARBA00023157"/>
    </source>
</evidence>
<keyword evidence="19 27" id="KW-0472">Membrane</keyword>
<dbReference type="PANTHER" id="PTHR48005">
    <property type="entry name" value="LEUCINE RICH REPEAT KINASE 2"/>
    <property type="match status" value="1"/>
</dbReference>
<dbReference type="PROSITE" id="PS00107">
    <property type="entry name" value="PROTEIN_KINASE_ATP"/>
    <property type="match status" value="1"/>
</dbReference>
<dbReference type="SUPFAM" id="SSF56112">
    <property type="entry name" value="Protein kinase-like (PK-like)"/>
    <property type="match status" value="1"/>
</dbReference>
<evidence type="ECO:0000256" key="22">
    <source>
        <dbReference type="ARBA" id="ARBA00023180"/>
    </source>
</evidence>
<keyword evidence="17 26" id="KW-0067">ATP-binding</keyword>
<keyword evidence="5" id="KW-0134">Cell wall</keyword>
<evidence type="ECO:0000256" key="8">
    <source>
        <dbReference type="ARBA" id="ARBA00022553"/>
    </source>
</evidence>
<dbReference type="InterPro" id="IPR003591">
    <property type="entry name" value="Leu-rich_rpt_typical-subtyp"/>
</dbReference>
<evidence type="ECO:0000256" key="27">
    <source>
        <dbReference type="SAM" id="Phobius"/>
    </source>
</evidence>
<dbReference type="Proteomes" id="UP000265566">
    <property type="component" value="Chromosome 7"/>
</dbReference>
<evidence type="ECO:0000256" key="9">
    <source>
        <dbReference type="ARBA" id="ARBA00022614"/>
    </source>
</evidence>
<dbReference type="PANTHER" id="PTHR48005:SF16">
    <property type="entry name" value="MDIS1-INTERACTING RECEPTOR LIKE KINASE 2-LIKE ISOFORM X1"/>
    <property type="match status" value="1"/>
</dbReference>
<comment type="catalytic activity">
    <reaction evidence="24">
        <text>L-threonyl-[protein] + ATP = O-phospho-L-threonyl-[protein] + ADP + H(+)</text>
        <dbReference type="Rhea" id="RHEA:46608"/>
        <dbReference type="Rhea" id="RHEA-COMP:11060"/>
        <dbReference type="Rhea" id="RHEA-COMP:11605"/>
        <dbReference type="ChEBI" id="CHEBI:15378"/>
        <dbReference type="ChEBI" id="CHEBI:30013"/>
        <dbReference type="ChEBI" id="CHEBI:30616"/>
        <dbReference type="ChEBI" id="CHEBI:61977"/>
        <dbReference type="ChEBI" id="CHEBI:456216"/>
        <dbReference type="EC" id="2.7.11.1"/>
    </reaction>
</comment>
<evidence type="ECO:0000256" key="24">
    <source>
        <dbReference type="ARBA" id="ARBA00047899"/>
    </source>
</evidence>
<gene>
    <name evidence="30" type="ORF">MtrunA17_Chr7g0215631</name>
</gene>
<keyword evidence="16" id="KW-0611">Plant defense</keyword>
<comment type="subcellular location">
    <subcellularLocation>
        <location evidence="1">Membrane</location>
        <topology evidence="1">Peripheral membrane protein</topology>
    </subcellularLocation>
    <subcellularLocation>
        <location evidence="3">Membrane</location>
        <topology evidence="3">Single-pass type I membrane protein</topology>
    </subcellularLocation>
    <subcellularLocation>
        <location evidence="2">Secreted</location>
        <location evidence="2">Cell wall</location>
    </subcellularLocation>
</comment>
<keyword evidence="22" id="KW-0325">Glycoprotein</keyword>
<keyword evidence="6" id="KW-0964">Secreted</keyword>
<dbReference type="PROSITE" id="PS50011">
    <property type="entry name" value="PROTEIN_KINASE_DOM"/>
    <property type="match status" value="1"/>
</dbReference>
<comment type="caution">
    <text evidence="30">The sequence shown here is derived from an EMBL/GenBank/DDBJ whole genome shotgun (WGS) entry which is preliminary data.</text>
</comment>
<organism evidence="30">
    <name type="scientific">Medicago truncatula</name>
    <name type="common">Barrel medic</name>
    <name type="synonym">Medicago tribuloides</name>
    <dbReference type="NCBI Taxonomy" id="3880"/>
    <lineage>
        <taxon>Eukaryota</taxon>
        <taxon>Viridiplantae</taxon>
        <taxon>Streptophyta</taxon>
        <taxon>Embryophyta</taxon>
        <taxon>Tracheophyta</taxon>
        <taxon>Spermatophyta</taxon>
        <taxon>Magnoliopsida</taxon>
        <taxon>eudicotyledons</taxon>
        <taxon>Gunneridae</taxon>
        <taxon>Pentapetalae</taxon>
        <taxon>rosids</taxon>
        <taxon>fabids</taxon>
        <taxon>Fabales</taxon>
        <taxon>Fabaceae</taxon>
        <taxon>Papilionoideae</taxon>
        <taxon>50 kb inversion clade</taxon>
        <taxon>NPAAA clade</taxon>
        <taxon>Hologalegina</taxon>
        <taxon>IRL clade</taxon>
        <taxon>Trifolieae</taxon>
        <taxon>Medicago</taxon>
    </lineage>
</organism>
<dbReference type="InterPro" id="IPR008266">
    <property type="entry name" value="Tyr_kinase_AS"/>
</dbReference>
<dbReference type="FunFam" id="3.30.200.20:FF:000309">
    <property type="entry name" value="Leucine-rich repeat receptor protein kinase MSP1"/>
    <property type="match status" value="1"/>
</dbReference>
<dbReference type="EC" id="2.7.11.1" evidence="4"/>
<dbReference type="FunFam" id="3.80.10.10:FF:000400">
    <property type="entry name" value="Nuclear pore complex protein NUP107"/>
    <property type="match status" value="1"/>
</dbReference>
<dbReference type="GO" id="GO:0006952">
    <property type="term" value="P:defense response"/>
    <property type="evidence" value="ECO:0007669"/>
    <property type="project" value="UniProtKB-KW"/>
</dbReference>
<dbReference type="SUPFAM" id="SSF52058">
    <property type="entry name" value="L domain-like"/>
    <property type="match status" value="1"/>
</dbReference>
<name>A0A396GSI3_MEDTR</name>
<dbReference type="Pfam" id="PF00069">
    <property type="entry name" value="Pkinase"/>
    <property type="match status" value="1"/>
</dbReference>
<sequence length="750" mass="85042">MWMLFFPTCGLIVGTQSTPTVTSQLQMEANAILNSGWWNVYDARFIIRDRCNWKAITCNEAGSIIAIDISNDDYEEVAWGNEFQTRNLSNLNLSCFNNLETLVIWSVKLHGTIPKEIGHLSKLTHLDLSGNYLKGELPPELWLLKNLTFLYLSYNRFKGEIPSSLGNLKQLQELDISHNNIQGSIPLELGFLKNLTILDLSYNRFKGEIPSSLGNLKQLQQLNISHNNIQGSIPHELRFLKILSTLDLSHNRLNGNLPIFLSNLTQLEYLDISHNFLIGSLPSNRFPYNNNLLSMDLSHNLISGQIPSYIDYIYNLNLSNNNLTGTIPQSLCDVNYVDISYNCLEGPIPNCPGLYTTNSENYDVCPFNQFQPWSPHKKNNKLKHIVVIVIPILIILVIVFLLLVCLNRHHDSSEKLHGNSTKTKNGDMFCIWNYDGKIAYDDIIKATEDFDMRYCIGTGAYGSVYKAQLPCGKVVALKKLHGYEAEVPSFDESFRNEVRILSEIKHRHIVKLYGFCLHKRIMFLIYQYMERGSLFSVLYDDVEAVEFKWRKRVNTVKGVAFALSYLHHDCTAPIVHRDVSTSNILLNSEWQASVSDFGTARLLQYDSSNRTIVSGTIGYIAPELAYTMAVNEKCDVYSFGVVTLETLVGRHPGDLLSSLQSTSTRSVKLRQVLDQRLPLPNNDIVIRDIIHVSLVAFACLNGNPRSRPTMKRVSQSFVTELTPFSIPLSEISVEQLMSEELKALFYIGNS</sequence>
<dbReference type="InterPro" id="IPR032675">
    <property type="entry name" value="LRR_dom_sf"/>
</dbReference>
<dbReference type="GO" id="GO:0016020">
    <property type="term" value="C:membrane"/>
    <property type="evidence" value="ECO:0007669"/>
    <property type="project" value="UniProtKB-SubCell"/>
</dbReference>
<reference evidence="30" key="1">
    <citation type="journal article" date="2018" name="Nat. Plants">
        <title>Whole-genome landscape of Medicago truncatula symbiotic genes.</title>
        <authorList>
            <person name="Pecrix Y."/>
            <person name="Gamas P."/>
            <person name="Carrere S."/>
        </authorList>
    </citation>
    <scope>NUCLEOTIDE SEQUENCE</scope>
    <source>
        <tissue evidence="30">Leaves</tissue>
    </source>
</reference>
<evidence type="ECO:0000256" key="1">
    <source>
        <dbReference type="ARBA" id="ARBA00004170"/>
    </source>
</evidence>
<keyword evidence="15" id="KW-0418">Kinase</keyword>
<dbReference type="PROSITE" id="PS00109">
    <property type="entry name" value="PROTEIN_KINASE_TYR"/>
    <property type="match status" value="1"/>
</dbReference>
<evidence type="ECO:0000256" key="23">
    <source>
        <dbReference type="ARBA" id="ARBA00038043"/>
    </source>
</evidence>
<evidence type="ECO:0000256" key="26">
    <source>
        <dbReference type="PROSITE-ProRule" id="PRU10141"/>
    </source>
</evidence>
<evidence type="ECO:0000256" key="15">
    <source>
        <dbReference type="ARBA" id="ARBA00022777"/>
    </source>
</evidence>
<dbReference type="InterPro" id="IPR051420">
    <property type="entry name" value="Ser_Thr_Kinases_DiverseReg"/>
</dbReference>
<evidence type="ECO:0000256" key="17">
    <source>
        <dbReference type="ARBA" id="ARBA00022840"/>
    </source>
</evidence>
<feature type="signal peptide" evidence="28">
    <location>
        <begin position="1"/>
        <end position="17"/>
    </location>
</feature>
<dbReference type="InterPro" id="IPR057013">
    <property type="entry name" value="LRR_ComC"/>
</dbReference>
<dbReference type="Pfam" id="PF23598">
    <property type="entry name" value="LRR_14"/>
    <property type="match status" value="1"/>
</dbReference>
<dbReference type="Gene3D" id="3.30.200.20">
    <property type="entry name" value="Phosphorylase Kinase, domain 1"/>
    <property type="match status" value="1"/>
</dbReference>
<evidence type="ECO:0000256" key="12">
    <source>
        <dbReference type="ARBA" id="ARBA00022729"/>
    </source>
</evidence>
<keyword evidence="7" id="KW-0723">Serine/threonine-protein kinase</keyword>
<dbReference type="EMBL" id="PSQE01000007">
    <property type="protein sequence ID" value="RHN44096.1"/>
    <property type="molecule type" value="Genomic_DNA"/>
</dbReference>
<keyword evidence="11 27" id="KW-0812">Transmembrane</keyword>
<evidence type="ECO:0000256" key="16">
    <source>
        <dbReference type="ARBA" id="ARBA00022821"/>
    </source>
</evidence>
<keyword evidence="21" id="KW-0675">Receptor</keyword>
<keyword evidence="13" id="KW-0677">Repeat</keyword>
<keyword evidence="20" id="KW-1015">Disulfide bond</keyword>
<dbReference type="FunFam" id="3.80.10.10:FF:000383">
    <property type="entry name" value="Leucine-rich repeat receptor protein kinase EMS1"/>
    <property type="match status" value="1"/>
</dbReference>
<keyword evidence="9" id="KW-0433">Leucine-rich repeat</keyword>
<evidence type="ECO:0000256" key="10">
    <source>
        <dbReference type="ARBA" id="ARBA00022679"/>
    </source>
</evidence>
<dbReference type="InterPro" id="IPR055414">
    <property type="entry name" value="LRR_R13L4/SHOC2-like"/>
</dbReference>
<evidence type="ECO:0000256" key="13">
    <source>
        <dbReference type="ARBA" id="ARBA00022737"/>
    </source>
</evidence>
<feature type="binding site" evidence="26">
    <location>
        <position position="478"/>
    </location>
    <ligand>
        <name>ATP</name>
        <dbReference type="ChEBI" id="CHEBI:30616"/>
    </ligand>
</feature>
<evidence type="ECO:0000256" key="4">
    <source>
        <dbReference type="ARBA" id="ARBA00012513"/>
    </source>
</evidence>
<evidence type="ECO:0000256" key="25">
    <source>
        <dbReference type="ARBA" id="ARBA00048679"/>
    </source>
</evidence>
<evidence type="ECO:0000259" key="29">
    <source>
        <dbReference type="PROSITE" id="PS50011"/>
    </source>
</evidence>
<accession>A0A396GSI3</accession>
<evidence type="ECO:0000256" key="5">
    <source>
        <dbReference type="ARBA" id="ARBA00022512"/>
    </source>
</evidence>
<evidence type="ECO:0000256" key="11">
    <source>
        <dbReference type="ARBA" id="ARBA00022692"/>
    </source>
</evidence>
<evidence type="ECO:0000256" key="2">
    <source>
        <dbReference type="ARBA" id="ARBA00004191"/>
    </source>
</evidence>
<dbReference type="FunFam" id="1.10.510.10:FF:000445">
    <property type="entry name" value="MDIS1-interacting receptor like kinase 2"/>
    <property type="match status" value="1"/>
</dbReference>